<protein>
    <recommendedName>
        <fullName evidence="2">RNA helicase</fullName>
        <ecNumber evidence="2">3.6.4.13</ecNumber>
    </recommendedName>
</protein>
<feature type="compositionally biased region" description="Basic and acidic residues" evidence="8">
    <location>
        <begin position="158"/>
        <end position="176"/>
    </location>
</feature>
<dbReference type="PROSITE" id="PS51192">
    <property type="entry name" value="HELICASE_ATP_BIND_1"/>
    <property type="match status" value="1"/>
</dbReference>
<keyword evidence="5 11" id="KW-0347">Helicase</keyword>
<dbReference type="InterPro" id="IPR014001">
    <property type="entry name" value="Helicase_ATP-bd"/>
</dbReference>
<dbReference type="GO" id="GO:1990904">
    <property type="term" value="C:ribonucleoprotein complex"/>
    <property type="evidence" value="ECO:0007669"/>
    <property type="project" value="UniProtKB-ARBA"/>
</dbReference>
<dbReference type="InterPro" id="IPR007502">
    <property type="entry name" value="Helicase-assoc_dom"/>
</dbReference>
<dbReference type="Pfam" id="PF00270">
    <property type="entry name" value="DEAD"/>
    <property type="match status" value="1"/>
</dbReference>
<dbReference type="FunFam" id="3.40.50.300:FF:000637">
    <property type="entry name" value="ATP-dependent RNA helicase DHX37/DHR1"/>
    <property type="match status" value="1"/>
</dbReference>
<dbReference type="Proteomes" id="UP001271007">
    <property type="component" value="Unassembled WGS sequence"/>
</dbReference>
<feature type="compositionally biased region" description="Basic residues" evidence="8">
    <location>
        <begin position="248"/>
        <end position="258"/>
    </location>
</feature>
<dbReference type="Pfam" id="PF21010">
    <property type="entry name" value="HA2_C"/>
    <property type="match status" value="1"/>
</dbReference>
<keyword evidence="4 11" id="KW-0378">Hydrolase</keyword>
<evidence type="ECO:0000256" key="2">
    <source>
        <dbReference type="ARBA" id="ARBA00012552"/>
    </source>
</evidence>
<feature type="compositionally biased region" description="Acidic residues" evidence="8">
    <location>
        <begin position="268"/>
        <end position="305"/>
    </location>
</feature>
<evidence type="ECO:0000313" key="12">
    <source>
        <dbReference type="Proteomes" id="UP001271007"/>
    </source>
</evidence>
<dbReference type="PANTHER" id="PTHR18934">
    <property type="entry name" value="ATP-DEPENDENT RNA HELICASE"/>
    <property type="match status" value="1"/>
</dbReference>
<feature type="region of interest" description="Disordered" evidence="8">
    <location>
        <begin position="671"/>
        <end position="693"/>
    </location>
</feature>
<evidence type="ECO:0000313" key="11">
    <source>
        <dbReference type="EMBL" id="KAK3049570.1"/>
    </source>
</evidence>
<feature type="compositionally biased region" description="Polar residues" evidence="8">
    <location>
        <begin position="145"/>
        <end position="154"/>
    </location>
</feature>
<dbReference type="GO" id="GO:0005730">
    <property type="term" value="C:nucleolus"/>
    <property type="evidence" value="ECO:0007669"/>
    <property type="project" value="TreeGrafter"/>
</dbReference>
<dbReference type="SMART" id="SM00847">
    <property type="entry name" value="HA2"/>
    <property type="match status" value="1"/>
</dbReference>
<evidence type="ECO:0000256" key="6">
    <source>
        <dbReference type="ARBA" id="ARBA00022840"/>
    </source>
</evidence>
<dbReference type="EC" id="3.6.4.13" evidence="2"/>
<dbReference type="GO" id="GO:0000462">
    <property type="term" value="P:maturation of SSU-rRNA from tricistronic rRNA transcript (SSU-rRNA, 5.8S rRNA, LSU-rRNA)"/>
    <property type="evidence" value="ECO:0007669"/>
    <property type="project" value="TreeGrafter"/>
</dbReference>
<feature type="region of interest" description="Disordered" evidence="8">
    <location>
        <begin position="972"/>
        <end position="997"/>
    </location>
</feature>
<dbReference type="GO" id="GO:0003723">
    <property type="term" value="F:RNA binding"/>
    <property type="evidence" value="ECO:0007669"/>
    <property type="project" value="TreeGrafter"/>
</dbReference>
<dbReference type="CDD" id="cd18791">
    <property type="entry name" value="SF2_C_RHA"/>
    <property type="match status" value="1"/>
</dbReference>
<name>A0AAJ0G5U1_9PEZI</name>
<comment type="similarity">
    <text evidence="1">Belongs to the DEAD box helicase family. DEAH subfamily.</text>
</comment>
<dbReference type="Gene3D" id="3.40.50.300">
    <property type="entry name" value="P-loop containing nucleotide triphosphate hydrolases"/>
    <property type="match status" value="2"/>
</dbReference>
<evidence type="ECO:0000256" key="5">
    <source>
        <dbReference type="ARBA" id="ARBA00022806"/>
    </source>
</evidence>
<keyword evidence="3" id="KW-0547">Nucleotide-binding</keyword>
<feature type="region of interest" description="Disordered" evidence="8">
    <location>
        <begin position="1"/>
        <end position="27"/>
    </location>
</feature>
<dbReference type="InterPro" id="IPR011545">
    <property type="entry name" value="DEAD/DEAH_box_helicase_dom"/>
</dbReference>
<evidence type="ECO:0000256" key="8">
    <source>
        <dbReference type="SAM" id="MobiDB-lite"/>
    </source>
</evidence>
<feature type="compositionally biased region" description="Basic and acidic residues" evidence="8">
    <location>
        <begin position="64"/>
        <end position="104"/>
    </location>
</feature>
<dbReference type="EMBL" id="JAWDJX010000039">
    <property type="protein sequence ID" value="KAK3049570.1"/>
    <property type="molecule type" value="Genomic_DNA"/>
</dbReference>
<dbReference type="SMART" id="SM00487">
    <property type="entry name" value="DEXDc"/>
    <property type="match status" value="1"/>
</dbReference>
<dbReference type="PROSITE" id="PS51194">
    <property type="entry name" value="HELICASE_CTER"/>
    <property type="match status" value="1"/>
</dbReference>
<dbReference type="InterPro" id="IPR001650">
    <property type="entry name" value="Helicase_C-like"/>
</dbReference>
<dbReference type="GO" id="GO:0005524">
    <property type="term" value="F:ATP binding"/>
    <property type="evidence" value="ECO:0007669"/>
    <property type="project" value="UniProtKB-KW"/>
</dbReference>
<dbReference type="AlphaFoldDB" id="A0AAJ0G5U1"/>
<feature type="region of interest" description="Disordered" evidence="8">
    <location>
        <begin position="139"/>
        <end position="331"/>
    </location>
</feature>
<organism evidence="11 12">
    <name type="scientific">Extremus antarcticus</name>
    <dbReference type="NCBI Taxonomy" id="702011"/>
    <lineage>
        <taxon>Eukaryota</taxon>
        <taxon>Fungi</taxon>
        <taxon>Dikarya</taxon>
        <taxon>Ascomycota</taxon>
        <taxon>Pezizomycotina</taxon>
        <taxon>Dothideomycetes</taxon>
        <taxon>Dothideomycetidae</taxon>
        <taxon>Mycosphaerellales</taxon>
        <taxon>Extremaceae</taxon>
        <taxon>Extremus</taxon>
    </lineage>
</organism>
<dbReference type="GO" id="GO:0016787">
    <property type="term" value="F:hydrolase activity"/>
    <property type="evidence" value="ECO:0007669"/>
    <property type="project" value="UniProtKB-KW"/>
</dbReference>
<evidence type="ECO:0000256" key="7">
    <source>
        <dbReference type="ARBA" id="ARBA00047984"/>
    </source>
</evidence>
<sequence length="1248" mass="137098">MADPRSLLELVNGPCPPPHPSADPRSRYAQLQKIISDASLNLDSNFENTTMPRFVPRERKRRVLDRAKATGSRRDVSHTNSDEIIPERPSERDARRNALREELRAAQPESKGSSKKRKRLDKYIDTKLKKDENADLIRKLEGQRIDTSLLQSSKKLGRVTESKRERFSRALREKQAGIDIDGTSDSILLERRAEVGSPGSSSESEDDEVAQPEPSTASPGSQGVAGAEISFGSGLKRPLDVGEDGRPAIRKRKRRKTTKGAAARPLDVEIEADAVEGDDVENITDQDEGEEEEWQGFSSDDDTTPDDTKMDDSDDSELSDDSSATSQDDRPARVSAFKAWADMSRNVALDFTPSGVATNDKTMESARANFKPRASSPDPLLNDMMATAQSSKPAATVSISRPKTIQQARLELPVVQEEQKIMENINTHPVTVVCGATGSGKTTQVPQMLLENGYETTGMIGVTQPRRVAATSVASRVAHELGAEFGKKVAYQIRGDNKARHDTSIKFMTDGILLREIQQDFILSKYSVIIIDEAHERSVNTDILIGMLSRIVPLRADLAKEEPKKHKPLKLVIMSATLSQGVDSFLQNSKLWERVGGPPAVVEAEGRQYPVTVHFARKTRIDYLSEVVEKVARGHRKLPTGGILVFLTGEQEITTVSKQLRDRLGGRSDAVVGAPLGKSSRGADSDDYGDGVETTVTGKYYEDEEDPDSDADIDLGDEDEAEFAIEDTSEHFGLNKSGRGGTSAGSKVPLKPHVLPLFAKLRPEDQVKVFQPAPEGHRLIILATNVAETSLTIPGIRYVFDSGRSKDKHYDTSTGVQTFDVGLISKASAEQRKGRAGRTGPGHVWRLYSSAFYENHFDKEIKPEILRTPLESTVLQLKAMDIPDLATFPFPTQPEQHQLEIAERLLVNLGALTPKQDSVSKVGREIMKYPVNPRFGQMIRLAHINKVVPHAVAIVAALAVGDLFIPEVQASSRGLNDDDSDDGLASDGESRAQLKAEATARNENMLKHQEYTRAQAALAKQDTQSDVMKVLRAVTLHAEAEDKKKICEQYSLRAKAMDEVQMLRRQLHRDLGGSDSYPTTLAPPIDERRGILNAITTGGFIDQIAIRADTLTGTTGFGRKPRRAIEVAYRTLLPSADASTEDKHLPPPEQELRRSVFIHSTSVLAKLSVEKMPQFIAYSHLSRAAPSEGTAATKVRRTRMHPLTAIDMEGRLGKLKNCSEAEMGSKGGSVGLESLSELQKTMVQLSGR</sequence>
<reference evidence="11" key="1">
    <citation type="submission" date="2023-04" db="EMBL/GenBank/DDBJ databases">
        <title>Black Yeasts Isolated from many extreme environments.</title>
        <authorList>
            <person name="Coleine C."/>
            <person name="Stajich J.E."/>
            <person name="Selbmann L."/>
        </authorList>
    </citation>
    <scope>NUCLEOTIDE SEQUENCE</scope>
    <source>
        <strain evidence="11">CCFEE 5312</strain>
    </source>
</reference>
<proteinExistence type="inferred from homology"/>
<evidence type="ECO:0000259" key="10">
    <source>
        <dbReference type="PROSITE" id="PS51194"/>
    </source>
</evidence>
<evidence type="ECO:0000256" key="3">
    <source>
        <dbReference type="ARBA" id="ARBA00022741"/>
    </source>
</evidence>
<dbReference type="Pfam" id="PF00271">
    <property type="entry name" value="Helicase_C"/>
    <property type="match status" value="1"/>
</dbReference>
<dbReference type="GO" id="GO:0003724">
    <property type="term" value="F:RNA helicase activity"/>
    <property type="evidence" value="ECO:0007669"/>
    <property type="project" value="UniProtKB-EC"/>
</dbReference>
<feature type="domain" description="Helicase C-terminal" evidence="10">
    <location>
        <begin position="695"/>
        <end position="881"/>
    </location>
</feature>
<feature type="compositionally biased region" description="Basic and acidic residues" evidence="8">
    <location>
        <begin position="237"/>
        <end position="247"/>
    </location>
</feature>
<dbReference type="InterPro" id="IPR002464">
    <property type="entry name" value="DNA/RNA_helicase_DEAH_CS"/>
</dbReference>
<feature type="region of interest" description="Disordered" evidence="8">
    <location>
        <begin position="45"/>
        <end position="122"/>
    </location>
</feature>
<dbReference type="PROSITE" id="PS00690">
    <property type="entry name" value="DEAH_ATP_HELICASE"/>
    <property type="match status" value="1"/>
</dbReference>
<dbReference type="SMART" id="SM00490">
    <property type="entry name" value="HELICc"/>
    <property type="match status" value="1"/>
</dbReference>
<dbReference type="PANTHER" id="PTHR18934:SF99">
    <property type="entry name" value="ATP-DEPENDENT RNA HELICASE DHX37-RELATED"/>
    <property type="match status" value="1"/>
</dbReference>
<evidence type="ECO:0000256" key="4">
    <source>
        <dbReference type="ARBA" id="ARBA00022801"/>
    </source>
</evidence>
<dbReference type="Gene3D" id="1.20.120.1080">
    <property type="match status" value="1"/>
</dbReference>
<keyword evidence="6" id="KW-0067">ATP-binding</keyword>
<gene>
    <name evidence="11" type="primary">ECM16</name>
    <name evidence="11" type="ORF">LTR09_009238</name>
</gene>
<evidence type="ECO:0000256" key="1">
    <source>
        <dbReference type="ARBA" id="ARBA00008792"/>
    </source>
</evidence>
<dbReference type="InterPro" id="IPR027417">
    <property type="entry name" value="P-loop_NTPase"/>
</dbReference>
<comment type="catalytic activity">
    <reaction evidence="7">
        <text>ATP + H2O = ADP + phosphate + H(+)</text>
        <dbReference type="Rhea" id="RHEA:13065"/>
        <dbReference type="ChEBI" id="CHEBI:15377"/>
        <dbReference type="ChEBI" id="CHEBI:15378"/>
        <dbReference type="ChEBI" id="CHEBI:30616"/>
        <dbReference type="ChEBI" id="CHEBI:43474"/>
        <dbReference type="ChEBI" id="CHEBI:456216"/>
        <dbReference type="EC" id="3.6.4.13"/>
    </reaction>
</comment>
<dbReference type="SUPFAM" id="SSF52540">
    <property type="entry name" value="P-loop containing nucleoside triphosphate hydrolases"/>
    <property type="match status" value="1"/>
</dbReference>
<keyword evidence="12" id="KW-1185">Reference proteome</keyword>
<comment type="caution">
    <text evidence="11">The sequence shown here is derived from an EMBL/GenBank/DDBJ whole genome shotgun (WGS) entry which is preliminary data.</text>
</comment>
<feature type="compositionally biased region" description="Basic and acidic residues" evidence="8">
    <location>
        <begin position="988"/>
        <end position="997"/>
    </location>
</feature>
<feature type="region of interest" description="Disordered" evidence="8">
    <location>
        <begin position="728"/>
        <end position="747"/>
    </location>
</feature>
<accession>A0AAJ0G5U1</accession>
<evidence type="ECO:0000259" key="9">
    <source>
        <dbReference type="PROSITE" id="PS51192"/>
    </source>
</evidence>
<feature type="domain" description="Helicase ATP-binding" evidence="9">
    <location>
        <begin position="422"/>
        <end position="596"/>
    </location>
</feature>